<dbReference type="AlphaFoldDB" id="A0AAW0F9R4"/>
<dbReference type="InterPro" id="IPR034600">
    <property type="entry name" value="Ribosomal_bL31m"/>
</dbReference>
<gene>
    <name evidence="2" type="ORF">QCA50_019192</name>
</gene>
<reference evidence="2 3" key="1">
    <citation type="submission" date="2022-09" db="EMBL/GenBank/DDBJ databases">
        <authorList>
            <person name="Palmer J.M."/>
        </authorList>
    </citation>
    <scope>NUCLEOTIDE SEQUENCE [LARGE SCALE GENOMIC DNA]</scope>
    <source>
        <strain evidence="2 3">DSM 7382</strain>
    </source>
</reference>
<proteinExistence type="predicted"/>
<keyword evidence="3" id="KW-1185">Reference proteome</keyword>
<sequence length="162" mass="17806">MSFLAQSRPILSSTGLSNALGLRYVSSSPYGRTHIWKHRPRTLPKPFVPQFPQLVVRADGSTYTHYTTSPKSTMILTRDTSNNPIWNPSLWLGENDEEDSVTGRLGRFNRRFEGLGGHGEDVDWMSGAETSGVQGEVVDKVPMKAGTSSSKDKKNPKGGRVG</sequence>
<evidence type="ECO:0000313" key="3">
    <source>
        <dbReference type="Proteomes" id="UP001385951"/>
    </source>
</evidence>
<dbReference type="Proteomes" id="UP001385951">
    <property type="component" value="Unassembled WGS sequence"/>
</dbReference>
<protein>
    <submittedName>
        <fullName evidence="2">Uncharacterized protein</fullName>
    </submittedName>
</protein>
<dbReference type="GO" id="GO:0003735">
    <property type="term" value="F:structural constituent of ribosome"/>
    <property type="evidence" value="ECO:0007669"/>
    <property type="project" value="InterPro"/>
</dbReference>
<dbReference type="PANTHER" id="PTHR28174">
    <property type="entry name" value="54S RIBOSOMAL PROTEIN L36, MITOCHONDRIAL"/>
    <property type="match status" value="1"/>
</dbReference>
<dbReference type="Gene3D" id="6.20.130.10">
    <property type="match status" value="1"/>
</dbReference>
<dbReference type="GO" id="GO:0032543">
    <property type="term" value="P:mitochondrial translation"/>
    <property type="evidence" value="ECO:0007669"/>
    <property type="project" value="InterPro"/>
</dbReference>
<comment type="caution">
    <text evidence="2">The sequence shown here is derived from an EMBL/GenBank/DDBJ whole genome shotgun (WGS) entry which is preliminary data.</text>
</comment>
<name>A0AAW0F9R4_9APHY</name>
<feature type="region of interest" description="Disordered" evidence="1">
    <location>
        <begin position="122"/>
        <end position="162"/>
    </location>
</feature>
<dbReference type="EMBL" id="JASBNA010000081">
    <property type="protein sequence ID" value="KAK7677880.1"/>
    <property type="molecule type" value="Genomic_DNA"/>
</dbReference>
<evidence type="ECO:0000256" key="1">
    <source>
        <dbReference type="SAM" id="MobiDB-lite"/>
    </source>
</evidence>
<evidence type="ECO:0000313" key="2">
    <source>
        <dbReference type="EMBL" id="KAK7677880.1"/>
    </source>
</evidence>
<dbReference type="GO" id="GO:0005762">
    <property type="term" value="C:mitochondrial large ribosomal subunit"/>
    <property type="evidence" value="ECO:0007669"/>
    <property type="project" value="InterPro"/>
</dbReference>
<organism evidence="2 3">
    <name type="scientific">Cerrena zonata</name>
    <dbReference type="NCBI Taxonomy" id="2478898"/>
    <lineage>
        <taxon>Eukaryota</taxon>
        <taxon>Fungi</taxon>
        <taxon>Dikarya</taxon>
        <taxon>Basidiomycota</taxon>
        <taxon>Agaricomycotina</taxon>
        <taxon>Agaricomycetes</taxon>
        <taxon>Polyporales</taxon>
        <taxon>Cerrenaceae</taxon>
        <taxon>Cerrena</taxon>
    </lineage>
</organism>
<dbReference type="PANTHER" id="PTHR28174:SF1">
    <property type="entry name" value="LARGE RIBOSOMAL SUBUNIT PROTEIN BL31M"/>
    <property type="match status" value="1"/>
</dbReference>
<accession>A0AAW0F9R4</accession>